<dbReference type="EMBL" id="CP001574">
    <property type="protein sequence ID" value="ACO68615.1"/>
    <property type="molecule type" value="Genomic_DNA"/>
</dbReference>
<accession>C1FER2</accession>
<evidence type="ECO:0000313" key="4">
    <source>
        <dbReference type="Proteomes" id="UP000002009"/>
    </source>
</evidence>
<protein>
    <submittedName>
        <fullName evidence="3">Uncharacterized protein</fullName>
    </submittedName>
</protein>
<dbReference type="InParanoid" id="C1FER2"/>
<feature type="region of interest" description="Disordered" evidence="1">
    <location>
        <begin position="247"/>
        <end position="272"/>
    </location>
</feature>
<feature type="chain" id="PRO_5002909413" evidence="2">
    <location>
        <begin position="20"/>
        <end position="366"/>
    </location>
</feature>
<proteinExistence type="predicted"/>
<evidence type="ECO:0000313" key="3">
    <source>
        <dbReference type="EMBL" id="ACO68615.1"/>
    </source>
</evidence>
<keyword evidence="2" id="KW-0732">Signal</keyword>
<evidence type="ECO:0000256" key="2">
    <source>
        <dbReference type="SAM" id="SignalP"/>
    </source>
</evidence>
<sequence length="366" mass="39579">MARARSLRAAVLLIALVLAPRLNTPHPARTDGAILLARGDDAAHRRHKDLAAPSRSFLTTLQSAVRVHRRSLAGDGRFVVHVVGAVAKIEGRVAWPYAGHHACDKTTMVLVGREMPDDDPPPDHVDGCDTRFVRGAYTPENLARGLDDPREALADMVILFNADAWGCQWRRTMLHLATPRRDLVSDSGSRTFGRFDDVTGAPVIVTGYERGDVGRIERMVGAERARWFSSSELRRCDEIVERMYGKKDDGKKDDANEGGNEDEGSFNDGELGTTVRSDIYEDDANVLQLGAPVVHWGTSPNRPEDNAPGDPNAFWFSFSPGLVSGEGSINGKGSAAGVGVVDGDLAVGVAAVVVVPLAAWCALRRR</sequence>
<dbReference type="AlphaFoldDB" id="C1FER2"/>
<dbReference type="RefSeq" id="XP_002507357.1">
    <property type="nucleotide sequence ID" value="XM_002507311.1"/>
</dbReference>
<dbReference type="GeneID" id="8250663"/>
<keyword evidence="4" id="KW-1185">Reference proteome</keyword>
<reference evidence="3 4" key="1">
    <citation type="journal article" date="2009" name="Science">
        <title>Green evolution and dynamic adaptations revealed by genomes of the marine picoeukaryotes Micromonas.</title>
        <authorList>
            <person name="Worden A.Z."/>
            <person name="Lee J.H."/>
            <person name="Mock T."/>
            <person name="Rouze P."/>
            <person name="Simmons M.P."/>
            <person name="Aerts A.L."/>
            <person name="Allen A.E."/>
            <person name="Cuvelier M.L."/>
            <person name="Derelle E."/>
            <person name="Everett M.V."/>
            <person name="Foulon E."/>
            <person name="Grimwood J."/>
            <person name="Gundlach H."/>
            <person name="Henrissat B."/>
            <person name="Napoli C."/>
            <person name="McDonald S.M."/>
            <person name="Parker M.S."/>
            <person name="Rombauts S."/>
            <person name="Salamov A."/>
            <person name="Von Dassow P."/>
            <person name="Badger J.H."/>
            <person name="Coutinho P.M."/>
            <person name="Demir E."/>
            <person name="Dubchak I."/>
            <person name="Gentemann C."/>
            <person name="Eikrem W."/>
            <person name="Gready J.E."/>
            <person name="John U."/>
            <person name="Lanier W."/>
            <person name="Lindquist E.A."/>
            <person name="Lucas S."/>
            <person name="Mayer K.F."/>
            <person name="Moreau H."/>
            <person name="Not F."/>
            <person name="Otillar R."/>
            <person name="Panaud O."/>
            <person name="Pangilinan J."/>
            <person name="Paulsen I."/>
            <person name="Piegu B."/>
            <person name="Poliakov A."/>
            <person name="Robbens S."/>
            <person name="Schmutz J."/>
            <person name="Toulza E."/>
            <person name="Wyss T."/>
            <person name="Zelensky A."/>
            <person name="Zhou K."/>
            <person name="Armbrust E.V."/>
            <person name="Bhattacharya D."/>
            <person name="Goodenough U.W."/>
            <person name="Van de Peer Y."/>
            <person name="Grigoriev I.V."/>
        </authorList>
    </citation>
    <scope>NUCLEOTIDE SEQUENCE [LARGE SCALE GENOMIC DNA]</scope>
    <source>
        <strain evidence="4">RCC299 / NOUM17</strain>
    </source>
</reference>
<feature type="signal peptide" evidence="2">
    <location>
        <begin position="1"/>
        <end position="19"/>
    </location>
</feature>
<name>C1FER2_MICCC</name>
<dbReference type="KEGG" id="mis:MICPUN_98564"/>
<evidence type="ECO:0000256" key="1">
    <source>
        <dbReference type="SAM" id="MobiDB-lite"/>
    </source>
</evidence>
<organism evidence="3 4">
    <name type="scientific">Micromonas commoda (strain RCC299 / NOUM17 / CCMP2709)</name>
    <name type="common">Picoplanktonic green alga</name>
    <dbReference type="NCBI Taxonomy" id="296587"/>
    <lineage>
        <taxon>Eukaryota</taxon>
        <taxon>Viridiplantae</taxon>
        <taxon>Chlorophyta</taxon>
        <taxon>Mamiellophyceae</taxon>
        <taxon>Mamiellales</taxon>
        <taxon>Mamiellaceae</taxon>
        <taxon>Micromonas</taxon>
    </lineage>
</organism>
<gene>
    <name evidence="3" type="ORF">MICPUN_98564</name>
</gene>
<dbReference type="Proteomes" id="UP000002009">
    <property type="component" value="Chromosome 1"/>
</dbReference>